<feature type="domain" description="N-acetyltransferase" evidence="1">
    <location>
        <begin position="13"/>
        <end position="164"/>
    </location>
</feature>
<evidence type="ECO:0000313" key="2">
    <source>
        <dbReference type="EMBL" id="MBB5403316.1"/>
    </source>
</evidence>
<dbReference type="InterPro" id="IPR016181">
    <property type="entry name" value="Acyl_CoA_acyltransferase"/>
</dbReference>
<gene>
    <name evidence="2" type="ORF">HDG41_005402</name>
</gene>
<dbReference type="EMBL" id="JACHDE010000012">
    <property type="protein sequence ID" value="MBB5403316.1"/>
    <property type="molecule type" value="Genomic_DNA"/>
</dbReference>
<dbReference type="GO" id="GO:0004089">
    <property type="term" value="F:carbonate dehydratase activity"/>
    <property type="evidence" value="ECO:0007669"/>
    <property type="project" value="UniProtKB-EC"/>
</dbReference>
<dbReference type="AlphaFoldDB" id="A0A7W8LCR3"/>
<dbReference type="PANTHER" id="PTHR43305">
    <property type="entry name" value="FAMILY N-ACETYLTRANSFERASE, PUTATIVE (AFU_ORTHOLOGUE AFUA_2G01380)-RELATED"/>
    <property type="match status" value="1"/>
</dbReference>
<protein>
    <submittedName>
        <fullName evidence="2">Carbonic anhydrase</fullName>
        <ecNumber evidence="2">4.2.1.1</ecNumber>
    </submittedName>
</protein>
<dbReference type="GO" id="GO:0016747">
    <property type="term" value="F:acyltransferase activity, transferring groups other than amino-acyl groups"/>
    <property type="evidence" value="ECO:0007669"/>
    <property type="project" value="InterPro"/>
</dbReference>
<evidence type="ECO:0000259" key="1">
    <source>
        <dbReference type="PROSITE" id="PS51186"/>
    </source>
</evidence>
<dbReference type="SUPFAM" id="SSF55729">
    <property type="entry name" value="Acyl-CoA N-acyltransferases (Nat)"/>
    <property type="match status" value="1"/>
</dbReference>
<sequence>MDLRTAMQTPLPIVREAVFPADTRRLVAVIREYVQWLDLDLSYRGFDAEMDAFEAVYTLPSGMFFVADAGGELAGCAGLLRHSAETAEIKRLFVRDAFRGMRLGETLVTSVIGKAKSLGFSKLVLDSVPKTAFAQRIYERLGFVEIAPYYANPVEGTRFLALEL</sequence>
<dbReference type="Gene3D" id="3.40.630.30">
    <property type="match status" value="1"/>
</dbReference>
<dbReference type="PANTHER" id="PTHR43305:SF1">
    <property type="entry name" value="FAMILY N-ACETYLTRANSFERASE, PUTATIVE (AFU_ORTHOLOGUE AFUA_2G01380)-RELATED"/>
    <property type="match status" value="1"/>
</dbReference>
<comment type="caution">
    <text evidence="2">The sequence shown here is derived from an EMBL/GenBank/DDBJ whole genome shotgun (WGS) entry which is preliminary data.</text>
</comment>
<proteinExistence type="predicted"/>
<evidence type="ECO:0000313" key="3">
    <source>
        <dbReference type="Proteomes" id="UP000592820"/>
    </source>
</evidence>
<organism evidence="2 3">
    <name type="scientific">Paraburkholderia youngii</name>
    <dbReference type="NCBI Taxonomy" id="2782701"/>
    <lineage>
        <taxon>Bacteria</taxon>
        <taxon>Pseudomonadati</taxon>
        <taxon>Pseudomonadota</taxon>
        <taxon>Betaproteobacteria</taxon>
        <taxon>Burkholderiales</taxon>
        <taxon>Burkholderiaceae</taxon>
        <taxon>Paraburkholderia</taxon>
    </lineage>
</organism>
<reference evidence="2 3" key="1">
    <citation type="submission" date="2020-08" db="EMBL/GenBank/DDBJ databases">
        <title>Genomic Encyclopedia of Type Strains, Phase IV (KMG-V): Genome sequencing to study the core and pangenomes of soil and plant-associated prokaryotes.</title>
        <authorList>
            <person name="Whitman W."/>
        </authorList>
    </citation>
    <scope>NUCLEOTIDE SEQUENCE [LARGE SCALE GENOMIC DNA]</scope>
    <source>
        <strain evidence="2 3">JPY162</strain>
    </source>
</reference>
<keyword evidence="2" id="KW-0456">Lyase</keyword>
<dbReference type="CDD" id="cd04301">
    <property type="entry name" value="NAT_SF"/>
    <property type="match status" value="1"/>
</dbReference>
<dbReference type="PROSITE" id="PS51186">
    <property type="entry name" value="GNAT"/>
    <property type="match status" value="1"/>
</dbReference>
<name>A0A7W8LCR3_9BURK</name>
<dbReference type="Proteomes" id="UP000592820">
    <property type="component" value="Unassembled WGS sequence"/>
</dbReference>
<dbReference type="InterPro" id="IPR000182">
    <property type="entry name" value="GNAT_dom"/>
</dbReference>
<accession>A0A7W8LCR3</accession>
<dbReference type="Pfam" id="PF00583">
    <property type="entry name" value="Acetyltransf_1"/>
    <property type="match status" value="1"/>
</dbReference>
<dbReference type="InterPro" id="IPR052777">
    <property type="entry name" value="Acetyltransferase_Enz"/>
</dbReference>
<dbReference type="EC" id="4.2.1.1" evidence="2"/>